<name>A0A9W8GBD3_9FUNG</name>
<accession>A0A9W8GBD3</accession>
<dbReference type="AlphaFoldDB" id="A0A9W8GBD3"/>
<dbReference type="InterPro" id="IPR051213">
    <property type="entry name" value="START_lipid_transfer"/>
</dbReference>
<dbReference type="Proteomes" id="UP001151518">
    <property type="component" value="Unassembled WGS sequence"/>
</dbReference>
<evidence type="ECO:0000313" key="5">
    <source>
        <dbReference type="Proteomes" id="UP001151518"/>
    </source>
</evidence>
<dbReference type="Pfam" id="PF01852">
    <property type="entry name" value="START"/>
    <property type="match status" value="1"/>
</dbReference>
<feature type="domain" description="START" evidence="3">
    <location>
        <begin position="120"/>
        <end position="296"/>
    </location>
</feature>
<feature type="compositionally biased region" description="Polar residues" evidence="1">
    <location>
        <begin position="41"/>
        <end position="57"/>
    </location>
</feature>
<dbReference type="PANTHER" id="PTHR19308:SF14">
    <property type="entry name" value="START DOMAIN-CONTAINING PROTEIN"/>
    <property type="match status" value="1"/>
</dbReference>
<proteinExistence type="predicted"/>
<keyword evidence="2" id="KW-0812">Transmembrane</keyword>
<evidence type="ECO:0000256" key="1">
    <source>
        <dbReference type="SAM" id="MobiDB-lite"/>
    </source>
</evidence>
<dbReference type="OrthoDB" id="333905at2759"/>
<keyword evidence="2" id="KW-1133">Transmembrane helix</keyword>
<dbReference type="CDD" id="cd00177">
    <property type="entry name" value="START"/>
    <property type="match status" value="1"/>
</dbReference>
<evidence type="ECO:0000313" key="4">
    <source>
        <dbReference type="EMBL" id="KAJ2679816.1"/>
    </source>
</evidence>
<dbReference type="SUPFAM" id="SSF55961">
    <property type="entry name" value="Bet v1-like"/>
    <property type="match status" value="1"/>
</dbReference>
<evidence type="ECO:0000259" key="3">
    <source>
        <dbReference type="PROSITE" id="PS50848"/>
    </source>
</evidence>
<dbReference type="InterPro" id="IPR002913">
    <property type="entry name" value="START_lipid-bd_dom"/>
</dbReference>
<feature type="region of interest" description="Disordered" evidence="1">
    <location>
        <begin position="1"/>
        <end position="57"/>
    </location>
</feature>
<feature type="transmembrane region" description="Helical" evidence="2">
    <location>
        <begin position="377"/>
        <end position="398"/>
    </location>
</feature>
<dbReference type="PROSITE" id="PS50848">
    <property type="entry name" value="START"/>
    <property type="match status" value="1"/>
</dbReference>
<protein>
    <recommendedName>
        <fullName evidence="3">START domain-containing protein</fullName>
    </recommendedName>
</protein>
<reference evidence="4" key="1">
    <citation type="submission" date="2022-07" db="EMBL/GenBank/DDBJ databases">
        <title>Phylogenomic reconstructions and comparative analyses of Kickxellomycotina fungi.</title>
        <authorList>
            <person name="Reynolds N.K."/>
            <person name="Stajich J.E."/>
            <person name="Barry K."/>
            <person name="Grigoriev I.V."/>
            <person name="Crous P."/>
            <person name="Smith M.E."/>
        </authorList>
    </citation>
    <scope>NUCLEOTIDE SEQUENCE</scope>
    <source>
        <strain evidence="4">NRRL 3115</strain>
    </source>
</reference>
<feature type="compositionally biased region" description="Low complexity" evidence="1">
    <location>
        <begin position="26"/>
        <end position="40"/>
    </location>
</feature>
<dbReference type="EMBL" id="JANBTW010000009">
    <property type="protein sequence ID" value="KAJ2679816.1"/>
    <property type="molecule type" value="Genomic_DNA"/>
</dbReference>
<sequence length="411" mass="45011">MAESSAFSNTDEVSQYSDHSTEPHQSRQSCSESSQIDSSSLAFSTSDKMARQQQGSASSHMYVDRCAAMEKMFIQLATKNDGISEGDSVESNPWTPLVSLLKPYPITIQGHATKPFCFRVTFYAPTAPATAFDLLADVTRRPEWDELTDSAKIVEKLGNGDAIHYIKMKPIWPTAARDSVLLARITDIALGSSSAGRKSKGFLNVSQSVEDSRIPENTAEGLVRMEAGIAGQLITEVPEEEKQKLNLEGEKWCKVVQIADGDLKGWIPSSVLKFIATQALPRSLTKVCKQLADMPVSTESQLLLRNIQSNGGLLQQRQNSTQNLLSVSSTSSTAVDNTASQQRETSTPAVLTRNARLSSKHALVSHRGSWAAWLRLFVRYATPAVIAAITSIIVTVLLGKQRWRRGLVGRR</sequence>
<dbReference type="InterPro" id="IPR023393">
    <property type="entry name" value="START-like_dom_sf"/>
</dbReference>
<gene>
    <name evidence="4" type="ORF">GGI25_001268</name>
</gene>
<keyword evidence="2" id="KW-0472">Membrane</keyword>
<organism evidence="4 5">
    <name type="scientific">Coemansia spiralis</name>
    <dbReference type="NCBI Taxonomy" id="417178"/>
    <lineage>
        <taxon>Eukaryota</taxon>
        <taxon>Fungi</taxon>
        <taxon>Fungi incertae sedis</taxon>
        <taxon>Zoopagomycota</taxon>
        <taxon>Kickxellomycotina</taxon>
        <taxon>Kickxellomycetes</taxon>
        <taxon>Kickxellales</taxon>
        <taxon>Kickxellaceae</taxon>
        <taxon>Coemansia</taxon>
    </lineage>
</organism>
<dbReference type="GO" id="GO:0008289">
    <property type="term" value="F:lipid binding"/>
    <property type="evidence" value="ECO:0007669"/>
    <property type="project" value="InterPro"/>
</dbReference>
<feature type="compositionally biased region" description="Polar residues" evidence="1">
    <location>
        <begin position="1"/>
        <end position="18"/>
    </location>
</feature>
<comment type="caution">
    <text evidence="4">The sequence shown here is derived from an EMBL/GenBank/DDBJ whole genome shotgun (WGS) entry which is preliminary data.</text>
</comment>
<dbReference type="Gene3D" id="3.30.530.20">
    <property type="match status" value="1"/>
</dbReference>
<evidence type="ECO:0000256" key="2">
    <source>
        <dbReference type="SAM" id="Phobius"/>
    </source>
</evidence>
<dbReference type="GO" id="GO:0005737">
    <property type="term" value="C:cytoplasm"/>
    <property type="evidence" value="ECO:0007669"/>
    <property type="project" value="UniProtKB-ARBA"/>
</dbReference>
<dbReference type="PANTHER" id="PTHR19308">
    <property type="entry name" value="PHOSPHATIDYLCHOLINE TRANSFER PROTEIN"/>
    <property type="match status" value="1"/>
</dbReference>